<dbReference type="GO" id="GO:0003729">
    <property type="term" value="F:mRNA binding"/>
    <property type="evidence" value="ECO:0007669"/>
    <property type="project" value="InterPro"/>
</dbReference>
<gene>
    <name evidence="1" type="ORF">K503DRAFT_771660</name>
</gene>
<organism evidence="1 2">
    <name type="scientific">Rhizopogon vinicolor AM-OR11-026</name>
    <dbReference type="NCBI Taxonomy" id="1314800"/>
    <lineage>
        <taxon>Eukaryota</taxon>
        <taxon>Fungi</taxon>
        <taxon>Dikarya</taxon>
        <taxon>Basidiomycota</taxon>
        <taxon>Agaricomycotina</taxon>
        <taxon>Agaricomycetes</taxon>
        <taxon>Agaricomycetidae</taxon>
        <taxon>Boletales</taxon>
        <taxon>Suillineae</taxon>
        <taxon>Rhizopogonaceae</taxon>
        <taxon>Rhizopogon</taxon>
    </lineage>
</organism>
<proteinExistence type="predicted"/>
<dbReference type="STRING" id="1314800.A0A1B7MXF0"/>
<dbReference type="GO" id="GO:0000245">
    <property type="term" value="P:spliceosomal complex assembly"/>
    <property type="evidence" value="ECO:0007669"/>
    <property type="project" value="InterPro"/>
</dbReference>
<sequence length="97" mass="10612">QSRPAPARVVDGIIYPSQGQTTEGQVMRDDFGTFVNALGTCVKPYLMQIVSSVLWQLNNKSAKVRQQAADLTTRLAVVFKQCGEVQPVSTLGLVLFE</sequence>
<protein>
    <submittedName>
        <fullName evidence="1">Uncharacterized protein</fullName>
    </submittedName>
</protein>
<dbReference type="InterPro" id="IPR038737">
    <property type="entry name" value="SF3b_su1-like"/>
</dbReference>
<dbReference type="InterPro" id="IPR011989">
    <property type="entry name" value="ARM-like"/>
</dbReference>
<dbReference type="Gene3D" id="1.25.10.10">
    <property type="entry name" value="Leucine-rich Repeat Variant"/>
    <property type="match status" value="1"/>
</dbReference>
<dbReference type="InParanoid" id="A0A1B7MXF0"/>
<evidence type="ECO:0000313" key="1">
    <source>
        <dbReference type="EMBL" id="OAX37270.1"/>
    </source>
</evidence>
<dbReference type="Proteomes" id="UP000092154">
    <property type="component" value="Unassembled WGS sequence"/>
</dbReference>
<name>A0A1B7MXF0_9AGAM</name>
<accession>A0A1B7MXF0</accession>
<dbReference type="AlphaFoldDB" id="A0A1B7MXF0"/>
<dbReference type="PANTHER" id="PTHR12097">
    <property type="entry name" value="SPLICING FACTOR 3B, SUBUNIT 1-RELATED"/>
    <property type="match status" value="1"/>
</dbReference>
<reference evidence="1 2" key="1">
    <citation type="submission" date="2016-06" db="EMBL/GenBank/DDBJ databases">
        <title>Comparative genomics of the ectomycorrhizal sister species Rhizopogon vinicolor and Rhizopogon vesiculosus (Basidiomycota: Boletales) reveals a divergence of the mating type B locus.</title>
        <authorList>
            <consortium name="DOE Joint Genome Institute"/>
            <person name="Mujic A.B."/>
            <person name="Kuo A."/>
            <person name="Tritt A."/>
            <person name="Lipzen A."/>
            <person name="Chen C."/>
            <person name="Johnson J."/>
            <person name="Sharma A."/>
            <person name="Barry K."/>
            <person name="Grigoriev I.V."/>
            <person name="Spatafora J.W."/>
        </authorList>
    </citation>
    <scope>NUCLEOTIDE SEQUENCE [LARGE SCALE GENOMIC DNA]</scope>
    <source>
        <strain evidence="1 2">AM-OR11-026</strain>
    </source>
</reference>
<feature type="non-terminal residue" evidence="1">
    <location>
        <position position="1"/>
    </location>
</feature>
<keyword evidence="2" id="KW-1185">Reference proteome</keyword>
<evidence type="ECO:0000313" key="2">
    <source>
        <dbReference type="Proteomes" id="UP000092154"/>
    </source>
</evidence>
<dbReference type="EMBL" id="KV448362">
    <property type="protein sequence ID" value="OAX37270.1"/>
    <property type="molecule type" value="Genomic_DNA"/>
</dbReference>
<dbReference type="OrthoDB" id="2682724at2759"/>